<organism evidence="2 3">
    <name type="scientific">Aldrovandia affinis</name>
    <dbReference type="NCBI Taxonomy" id="143900"/>
    <lineage>
        <taxon>Eukaryota</taxon>
        <taxon>Metazoa</taxon>
        <taxon>Chordata</taxon>
        <taxon>Craniata</taxon>
        <taxon>Vertebrata</taxon>
        <taxon>Euteleostomi</taxon>
        <taxon>Actinopterygii</taxon>
        <taxon>Neopterygii</taxon>
        <taxon>Teleostei</taxon>
        <taxon>Notacanthiformes</taxon>
        <taxon>Halosauridae</taxon>
        <taxon>Aldrovandia</taxon>
    </lineage>
</organism>
<dbReference type="EMBL" id="JAINUG010000892">
    <property type="protein sequence ID" value="KAJ8361776.1"/>
    <property type="molecule type" value="Genomic_DNA"/>
</dbReference>
<sequence length="123" mass="13321">APPAWSPSCGRWERGARPRWRRALARSAPCRPTSPSWARTPGSGATPPGPRCTPSQGQLALIRDGQTSAKALQQETPLGRKGEVLEEAAGSVDPPEPWSEVHRDTVPVDLSLTPMSFRDVVQF</sequence>
<reference evidence="2" key="1">
    <citation type="journal article" date="2023" name="Science">
        <title>Genome structures resolve the early diversification of teleost fishes.</title>
        <authorList>
            <person name="Parey E."/>
            <person name="Louis A."/>
            <person name="Montfort J."/>
            <person name="Bouchez O."/>
            <person name="Roques C."/>
            <person name="Iampietro C."/>
            <person name="Lluch J."/>
            <person name="Castinel A."/>
            <person name="Donnadieu C."/>
            <person name="Desvignes T."/>
            <person name="Floi Bucao C."/>
            <person name="Jouanno E."/>
            <person name="Wen M."/>
            <person name="Mejri S."/>
            <person name="Dirks R."/>
            <person name="Jansen H."/>
            <person name="Henkel C."/>
            <person name="Chen W.J."/>
            <person name="Zahm M."/>
            <person name="Cabau C."/>
            <person name="Klopp C."/>
            <person name="Thompson A.W."/>
            <person name="Robinson-Rechavi M."/>
            <person name="Braasch I."/>
            <person name="Lecointre G."/>
            <person name="Bobe J."/>
            <person name="Postlethwait J.H."/>
            <person name="Berthelot C."/>
            <person name="Roest Crollius H."/>
            <person name="Guiguen Y."/>
        </authorList>
    </citation>
    <scope>NUCLEOTIDE SEQUENCE</scope>
    <source>
        <strain evidence="2">NC1722</strain>
    </source>
</reference>
<gene>
    <name evidence="2" type="ORF">AAFF_G00422120</name>
</gene>
<evidence type="ECO:0000313" key="3">
    <source>
        <dbReference type="Proteomes" id="UP001221898"/>
    </source>
</evidence>
<evidence type="ECO:0000313" key="2">
    <source>
        <dbReference type="EMBL" id="KAJ8361776.1"/>
    </source>
</evidence>
<feature type="compositionally biased region" description="Polar residues" evidence="1">
    <location>
        <begin position="65"/>
        <end position="76"/>
    </location>
</feature>
<dbReference type="AlphaFoldDB" id="A0AAD7R345"/>
<comment type="caution">
    <text evidence="2">The sequence shown here is derived from an EMBL/GenBank/DDBJ whole genome shotgun (WGS) entry which is preliminary data.</text>
</comment>
<name>A0AAD7R345_9TELE</name>
<accession>A0AAD7R345</accession>
<feature type="region of interest" description="Disordered" evidence="1">
    <location>
        <begin position="25"/>
        <end position="102"/>
    </location>
</feature>
<proteinExistence type="predicted"/>
<evidence type="ECO:0000256" key="1">
    <source>
        <dbReference type="SAM" id="MobiDB-lite"/>
    </source>
</evidence>
<feature type="non-terminal residue" evidence="2">
    <location>
        <position position="1"/>
    </location>
</feature>
<protein>
    <submittedName>
        <fullName evidence="2">Uncharacterized protein</fullName>
    </submittedName>
</protein>
<dbReference type="Proteomes" id="UP001221898">
    <property type="component" value="Unassembled WGS sequence"/>
</dbReference>
<keyword evidence="3" id="KW-1185">Reference proteome</keyword>